<evidence type="ECO:0000259" key="2">
    <source>
        <dbReference type="Pfam" id="PF00561"/>
    </source>
</evidence>
<dbReference type="PANTHER" id="PTHR43329">
    <property type="entry name" value="EPOXIDE HYDROLASE"/>
    <property type="match status" value="1"/>
</dbReference>
<dbReference type="Proteomes" id="UP000557307">
    <property type="component" value="Unassembled WGS sequence"/>
</dbReference>
<dbReference type="SUPFAM" id="SSF53474">
    <property type="entry name" value="alpha/beta-Hydrolases"/>
    <property type="match status" value="1"/>
</dbReference>
<accession>A0A840TR79</accession>
<evidence type="ECO:0000256" key="1">
    <source>
        <dbReference type="ARBA" id="ARBA00022801"/>
    </source>
</evidence>
<dbReference type="InterPro" id="IPR000073">
    <property type="entry name" value="AB_hydrolase_1"/>
</dbReference>
<organism evidence="3 4">
    <name type="scientific">Rhabdobacter roseus</name>
    <dbReference type="NCBI Taxonomy" id="1655419"/>
    <lineage>
        <taxon>Bacteria</taxon>
        <taxon>Pseudomonadati</taxon>
        <taxon>Bacteroidota</taxon>
        <taxon>Cytophagia</taxon>
        <taxon>Cytophagales</taxon>
        <taxon>Cytophagaceae</taxon>
        <taxon>Rhabdobacter</taxon>
    </lineage>
</organism>
<feature type="domain" description="AB hydrolase-1" evidence="2">
    <location>
        <begin position="28"/>
        <end position="271"/>
    </location>
</feature>
<dbReference type="Pfam" id="PF00561">
    <property type="entry name" value="Abhydrolase_1"/>
    <property type="match status" value="1"/>
</dbReference>
<dbReference type="PRINTS" id="PR00111">
    <property type="entry name" value="ABHYDROLASE"/>
</dbReference>
<evidence type="ECO:0000313" key="4">
    <source>
        <dbReference type="Proteomes" id="UP000557307"/>
    </source>
</evidence>
<keyword evidence="1" id="KW-0378">Hydrolase</keyword>
<dbReference type="PRINTS" id="PR00412">
    <property type="entry name" value="EPOXHYDRLASE"/>
</dbReference>
<proteinExistence type="predicted"/>
<sequence length="286" mass="32896">MDFNYQYHALNGIQLHVGHLGAPKPEKILLFLHGFPEFSYAWKKQAVYFAEQGYQVVVPDQRGYYLSSKPAGIKAYTLATLVEDIVALIRSLTDRQVILVGHDWGGGVAWALAQQHPSLLKGLVILNMPHLQVMKKNLRHNPKQRKKSWYAAFFQVPFLPELICAAFDYALLERSLRKTARARTFTAEDLAAYKNAWRQPRALRSMINWYRAFRLNKLPTHAPIDLPTLILWGTRDTFLGTEMAQQSLEKCRQGKLVLIEDATHWLHHEKPDRVNELIEGFCIHLG</sequence>
<dbReference type="InterPro" id="IPR000639">
    <property type="entry name" value="Epox_hydrolase-like"/>
</dbReference>
<dbReference type="EMBL" id="JACHGF010000003">
    <property type="protein sequence ID" value="MBB5284227.1"/>
    <property type="molecule type" value="Genomic_DNA"/>
</dbReference>
<dbReference type="RefSeq" id="WP_184174181.1">
    <property type="nucleotide sequence ID" value="NZ_JACHGF010000003.1"/>
</dbReference>
<gene>
    <name evidence="3" type="ORF">HNQ92_002370</name>
</gene>
<evidence type="ECO:0000313" key="3">
    <source>
        <dbReference type="EMBL" id="MBB5284227.1"/>
    </source>
</evidence>
<name>A0A840TR79_9BACT</name>
<dbReference type="AlphaFoldDB" id="A0A840TR79"/>
<protein>
    <submittedName>
        <fullName evidence="3">Pimeloyl-ACP methyl ester carboxylesterase</fullName>
    </submittedName>
</protein>
<comment type="caution">
    <text evidence="3">The sequence shown here is derived from an EMBL/GenBank/DDBJ whole genome shotgun (WGS) entry which is preliminary data.</text>
</comment>
<keyword evidence="4" id="KW-1185">Reference proteome</keyword>
<dbReference type="GO" id="GO:0016787">
    <property type="term" value="F:hydrolase activity"/>
    <property type="evidence" value="ECO:0007669"/>
    <property type="project" value="UniProtKB-KW"/>
</dbReference>
<dbReference type="InterPro" id="IPR029058">
    <property type="entry name" value="AB_hydrolase_fold"/>
</dbReference>
<dbReference type="Gene3D" id="3.40.50.1820">
    <property type="entry name" value="alpha/beta hydrolase"/>
    <property type="match status" value="1"/>
</dbReference>
<reference evidence="3 4" key="1">
    <citation type="submission" date="2020-08" db="EMBL/GenBank/DDBJ databases">
        <title>Genomic Encyclopedia of Type Strains, Phase IV (KMG-IV): sequencing the most valuable type-strain genomes for metagenomic binning, comparative biology and taxonomic classification.</title>
        <authorList>
            <person name="Goeker M."/>
        </authorList>
    </citation>
    <scope>NUCLEOTIDE SEQUENCE [LARGE SCALE GENOMIC DNA]</scope>
    <source>
        <strain evidence="3 4">DSM 105074</strain>
    </source>
</reference>